<dbReference type="Proteomes" id="UP000318126">
    <property type="component" value="Unassembled WGS sequence"/>
</dbReference>
<dbReference type="SUPFAM" id="SSF56959">
    <property type="entry name" value="Leukocidin-like"/>
    <property type="match status" value="1"/>
</dbReference>
<dbReference type="OrthoDB" id="6190481at2"/>
<organism evidence="4 5">
    <name type="scientific">Shewanella hanedai</name>
    <name type="common">Alteromonas hanedai</name>
    <dbReference type="NCBI Taxonomy" id="25"/>
    <lineage>
        <taxon>Bacteria</taxon>
        <taxon>Pseudomonadati</taxon>
        <taxon>Pseudomonadota</taxon>
        <taxon>Gammaproteobacteria</taxon>
        <taxon>Alteromonadales</taxon>
        <taxon>Shewanellaceae</taxon>
        <taxon>Shewanella</taxon>
    </lineage>
</organism>
<evidence type="ECO:0000313" key="4">
    <source>
        <dbReference type="EMBL" id="TRY12766.1"/>
    </source>
</evidence>
<sequence>MKKRQLYTAILLGLCGTASAVHAEDTLKAYTSTLLELDDADARAKKIRLIYTVQNVWNQSHVPTGVKEVKLILKGGSGFDMTDVPSKATMYEYTYGGDYRYSVPTAFKLKVGYVSGSPLRHINHAPANTIGTASVSEAIGFNLGFTAGQSPSIGGGIDWSHRVTYDQAEFETVADFSQNNDTISWNIENKTIRNNTPPKNWLLSSWTSCNSGNLIDKNQLPVVMRSDFKPEAAVVYRKNVLEDGQTSTRFNLYAGWKKTDYYFGRDWCTWYTDFTWKNHNDSSSWTQIERQVNVSWADNLYI</sequence>
<comment type="caution">
    <text evidence="4">The sequence shown here is derived from an EMBL/GenBank/DDBJ whole genome shotgun (WGS) entry which is preliminary data.</text>
</comment>
<dbReference type="Gene3D" id="2.70.240.10">
    <property type="entry name" value="Leukocidin/porin MspA"/>
    <property type="match status" value="1"/>
</dbReference>
<evidence type="ECO:0000313" key="5">
    <source>
        <dbReference type="Proteomes" id="UP000318126"/>
    </source>
</evidence>
<keyword evidence="1 2" id="KW-0732">Signal</keyword>
<dbReference type="Pfam" id="PF07968">
    <property type="entry name" value="Leukocidin"/>
    <property type="match status" value="1"/>
</dbReference>
<gene>
    <name evidence="4" type="ORF">FN961_18940</name>
</gene>
<protein>
    <submittedName>
        <fullName evidence="4">dTDP-glucose 4,6-dehydratase</fullName>
    </submittedName>
</protein>
<accession>A0A553JJZ2</accession>
<feature type="domain" description="Leukocidin/Hemolysin toxin" evidence="3">
    <location>
        <begin position="104"/>
        <end position="289"/>
    </location>
</feature>
<feature type="chain" id="PRO_5021795075" evidence="2">
    <location>
        <begin position="24"/>
        <end position="302"/>
    </location>
</feature>
<keyword evidence="5" id="KW-1185">Reference proteome</keyword>
<reference evidence="5" key="1">
    <citation type="submission" date="2019-07" db="EMBL/GenBank/DDBJ databases">
        <title>Shewanella sp. YLB-08 draft genomic sequence.</title>
        <authorList>
            <person name="Yu L."/>
        </authorList>
    </citation>
    <scope>NUCLEOTIDE SEQUENCE [LARGE SCALE GENOMIC DNA]</scope>
    <source>
        <strain evidence="5">JCM 20706</strain>
    </source>
</reference>
<dbReference type="GO" id="GO:0051715">
    <property type="term" value="P:cytolysis in another organism"/>
    <property type="evidence" value="ECO:0007669"/>
    <property type="project" value="InterPro"/>
</dbReference>
<dbReference type="InterPro" id="IPR036435">
    <property type="entry name" value="Leukocidin/porin_MspA_sf"/>
</dbReference>
<evidence type="ECO:0000256" key="1">
    <source>
        <dbReference type="ARBA" id="ARBA00022729"/>
    </source>
</evidence>
<dbReference type="RefSeq" id="WP_144041744.1">
    <property type="nucleotide sequence ID" value="NZ_BMPL01000025.1"/>
</dbReference>
<dbReference type="InterPro" id="IPR016183">
    <property type="entry name" value="Leukocidin/Hemolysin_toxin"/>
</dbReference>
<proteinExistence type="predicted"/>
<dbReference type="GO" id="GO:0005576">
    <property type="term" value="C:extracellular region"/>
    <property type="evidence" value="ECO:0007669"/>
    <property type="project" value="InterPro"/>
</dbReference>
<evidence type="ECO:0000259" key="3">
    <source>
        <dbReference type="Pfam" id="PF07968"/>
    </source>
</evidence>
<dbReference type="AlphaFoldDB" id="A0A553JJZ2"/>
<feature type="signal peptide" evidence="2">
    <location>
        <begin position="1"/>
        <end position="23"/>
    </location>
</feature>
<evidence type="ECO:0000256" key="2">
    <source>
        <dbReference type="SAM" id="SignalP"/>
    </source>
</evidence>
<name>A0A553JJZ2_SHEHA</name>
<dbReference type="EMBL" id="VKGK01000027">
    <property type="protein sequence ID" value="TRY12766.1"/>
    <property type="molecule type" value="Genomic_DNA"/>
</dbReference>